<dbReference type="InterPro" id="IPR014957">
    <property type="entry name" value="IDEAL_dom"/>
</dbReference>
<evidence type="ECO:0000313" key="3">
    <source>
        <dbReference type="Proteomes" id="UP001139150"/>
    </source>
</evidence>
<dbReference type="EMBL" id="JAKRYL010000013">
    <property type="protein sequence ID" value="MCL7748157.1"/>
    <property type="molecule type" value="Genomic_DNA"/>
</dbReference>
<dbReference type="RefSeq" id="WP_250097049.1">
    <property type="nucleotide sequence ID" value="NZ_JAKRYL010000013.1"/>
</dbReference>
<gene>
    <name evidence="2" type="ORF">MF646_13595</name>
</gene>
<keyword evidence="3" id="KW-1185">Reference proteome</keyword>
<dbReference type="InterPro" id="IPR027393">
    <property type="entry name" value="Virus_scaffolding_prot_C"/>
</dbReference>
<proteinExistence type="predicted"/>
<comment type="caution">
    <text evidence="2">The sequence shown here is derived from an EMBL/GenBank/DDBJ whole genome shotgun (WGS) entry which is preliminary data.</text>
</comment>
<dbReference type="AlphaFoldDB" id="A0A9X2CU75"/>
<dbReference type="Pfam" id="PF08858">
    <property type="entry name" value="IDEAL"/>
    <property type="match status" value="1"/>
</dbReference>
<name>A0A9X2CU75_9BACI</name>
<sequence length="98" mass="11559">MINDFAMDPRVTKQLRVIKSLQSRSEDTVQSLYAQAVIEYSLYHFKKEHLKGLIDKALSQKDEKQFHQLTTEYNQWIQSHSEGKTVKDNGFELHLTFE</sequence>
<evidence type="ECO:0000259" key="1">
    <source>
        <dbReference type="SMART" id="SM00914"/>
    </source>
</evidence>
<evidence type="ECO:0000313" key="2">
    <source>
        <dbReference type="EMBL" id="MCL7748157.1"/>
    </source>
</evidence>
<reference evidence="2" key="1">
    <citation type="submission" date="2022-02" db="EMBL/GenBank/DDBJ databases">
        <title>Halalkalibacter sp. nov. isolated from Lonar Lake, India.</title>
        <authorList>
            <person name="Joshi A."/>
            <person name="Thite S."/>
            <person name="Lodha T."/>
        </authorList>
    </citation>
    <scope>NUCLEOTIDE SEQUENCE</scope>
    <source>
        <strain evidence="2">MEB205</strain>
    </source>
</reference>
<accession>A0A9X2CU75</accession>
<dbReference type="SMART" id="SM00914">
    <property type="entry name" value="IDEAL"/>
    <property type="match status" value="1"/>
</dbReference>
<dbReference type="Proteomes" id="UP001139150">
    <property type="component" value="Unassembled WGS sequence"/>
</dbReference>
<feature type="domain" description="IDEAL" evidence="1">
    <location>
        <begin position="37"/>
        <end position="73"/>
    </location>
</feature>
<organism evidence="2 3">
    <name type="scientific">Halalkalibacter alkaliphilus</name>
    <dbReference type="NCBI Taxonomy" id="2917993"/>
    <lineage>
        <taxon>Bacteria</taxon>
        <taxon>Bacillati</taxon>
        <taxon>Bacillota</taxon>
        <taxon>Bacilli</taxon>
        <taxon>Bacillales</taxon>
        <taxon>Bacillaceae</taxon>
        <taxon>Halalkalibacter</taxon>
    </lineage>
</organism>
<protein>
    <submittedName>
        <fullName evidence="2">IDEAL domain-containing protein</fullName>
    </submittedName>
</protein>
<dbReference type="Gene3D" id="4.10.810.10">
    <property type="entry name" value="Virus Scaffolding Protein, Chain A"/>
    <property type="match status" value="1"/>
</dbReference>